<dbReference type="PANTHER" id="PTHR43319">
    <property type="entry name" value="BETA-LACTAMASE-RELATED"/>
    <property type="match status" value="1"/>
</dbReference>
<name>A0A2K0TEN3_9HYPO</name>
<dbReference type="AlphaFoldDB" id="A0A2K0TEN3"/>
<feature type="domain" description="Beta-lactamase-related" evidence="1">
    <location>
        <begin position="23"/>
        <end position="358"/>
    </location>
</feature>
<reference evidence="2 3" key="1">
    <citation type="submission" date="2017-02" db="EMBL/GenBank/DDBJ databases">
        <title>Genomes of Trichoderma spp. with biocontrol activity.</title>
        <authorList>
            <person name="Gardiner D."/>
            <person name="Kazan K."/>
            <person name="Vos C."/>
            <person name="Harvey P."/>
        </authorList>
    </citation>
    <scope>NUCLEOTIDE SEQUENCE [LARGE SCALE GENOMIC DNA]</scope>
    <source>
        <strain evidence="2 3">A5MH</strain>
    </source>
</reference>
<sequence>MAQVQGHYDPKFEELRKGFQKNLDSKADVGASITVNIDGKNVVDIWGGYVDEEGTRPWEADTLVAVWSCTKGVASLALLMLIDRGLVDHDAKVAQYWPEFAANGKQDIEIRHLLSHTSGLSAWEEKITFEDLPDQDAIAAKLAAQAPLWEPGTASGYHAGTFGVLIAEVLRRVTGKTMKQFVAEEIAAPLNADFQIGLSDKDISRASNSIAPKDTPPTQAMPEPGSIPFKTLANPFFTPNFVNTETIRKADLSSFNGFGNARAMNRIYSTLALGGGVDGVQLLSEKTIDLIFQEQSDGIDLVMGFPMAFGVGYALGGRGSANFMPGGRVGCWGGWGGSLFIFDIDRKLTFTYAMNQMSHNIMVKGREGEYVKAVYKALGIELE</sequence>
<dbReference type="SUPFAM" id="SSF56601">
    <property type="entry name" value="beta-lactamase/transpeptidase-like"/>
    <property type="match status" value="1"/>
</dbReference>
<protein>
    <recommendedName>
        <fullName evidence="1">Beta-lactamase-related domain-containing protein</fullName>
    </recommendedName>
</protein>
<dbReference type="Pfam" id="PF00144">
    <property type="entry name" value="Beta-lactamase"/>
    <property type="match status" value="1"/>
</dbReference>
<organism evidence="2 3">
    <name type="scientific">Trichoderma gamsii</name>
    <dbReference type="NCBI Taxonomy" id="398673"/>
    <lineage>
        <taxon>Eukaryota</taxon>
        <taxon>Fungi</taxon>
        <taxon>Dikarya</taxon>
        <taxon>Ascomycota</taxon>
        <taxon>Pezizomycotina</taxon>
        <taxon>Sordariomycetes</taxon>
        <taxon>Hypocreomycetidae</taxon>
        <taxon>Hypocreales</taxon>
        <taxon>Hypocreaceae</taxon>
        <taxon>Trichoderma</taxon>
    </lineage>
</organism>
<dbReference type="PANTHER" id="PTHR43319:SF3">
    <property type="entry name" value="BETA-LACTAMASE-RELATED DOMAIN-CONTAINING PROTEIN"/>
    <property type="match status" value="1"/>
</dbReference>
<dbReference type="OrthoDB" id="5946976at2759"/>
<dbReference type="InterPro" id="IPR001466">
    <property type="entry name" value="Beta-lactam-related"/>
</dbReference>
<dbReference type="Gene3D" id="3.40.710.10">
    <property type="entry name" value="DD-peptidase/beta-lactamase superfamily"/>
    <property type="match status" value="1"/>
</dbReference>
<proteinExistence type="predicted"/>
<dbReference type="EMBL" id="MTYH01000036">
    <property type="protein sequence ID" value="PNP43985.1"/>
    <property type="molecule type" value="Genomic_DNA"/>
</dbReference>
<evidence type="ECO:0000313" key="2">
    <source>
        <dbReference type="EMBL" id="PNP43985.1"/>
    </source>
</evidence>
<evidence type="ECO:0000259" key="1">
    <source>
        <dbReference type="Pfam" id="PF00144"/>
    </source>
</evidence>
<accession>A0A2K0TEN3</accession>
<dbReference type="InterPro" id="IPR052907">
    <property type="entry name" value="Beta-lactamase/esterase"/>
</dbReference>
<evidence type="ECO:0000313" key="3">
    <source>
        <dbReference type="Proteomes" id="UP000236546"/>
    </source>
</evidence>
<gene>
    <name evidence="2" type="ORF">TGAMA5MH_04270</name>
</gene>
<dbReference type="Proteomes" id="UP000236546">
    <property type="component" value="Unassembled WGS sequence"/>
</dbReference>
<comment type="caution">
    <text evidence="2">The sequence shown here is derived from an EMBL/GenBank/DDBJ whole genome shotgun (WGS) entry which is preliminary data.</text>
</comment>
<dbReference type="InterPro" id="IPR012338">
    <property type="entry name" value="Beta-lactam/transpept-like"/>
</dbReference>